<gene>
    <name evidence="2" type="ORF">LSH36_58g06037</name>
</gene>
<reference evidence="2" key="1">
    <citation type="journal article" date="2023" name="Mol. Biol. Evol.">
        <title>Third-Generation Sequencing Reveals the Adaptive Role of the Epigenome in Three Deep-Sea Polychaetes.</title>
        <authorList>
            <person name="Perez M."/>
            <person name="Aroh O."/>
            <person name="Sun Y."/>
            <person name="Lan Y."/>
            <person name="Juniper S.K."/>
            <person name="Young C.R."/>
            <person name="Angers B."/>
            <person name="Qian P.Y."/>
        </authorList>
    </citation>
    <scope>NUCLEOTIDE SEQUENCE</scope>
    <source>
        <strain evidence="2">P08H-3</strain>
    </source>
</reference>
<keyword evidence="3" id="KW-1185">Reference proteome</keyword>
<dbReference type="EMBL" id="JAODUP010000058">
    <property type="protein sequence ID" value="KAK2164821.1"/>
    <property type="molecule type" value="Genomic_DNA"/>
</dbReference>
<sequence>MVDGRLNVERTGDGVERCGSIGDGALPSSAALQGEVARRNGDGILRNFGLVAGESARASSWLLLGILMGGAVIFFPRSTSRSEAIEECFGLDEGIERGLERGETGTSVSELVAVLSVWQLLGELIRVSDEQPPSARLPGTVNVLFSAYMASDSESSVDDSPQGNAFSVIFVGELVSEMLPPVVTVIEPVPVLSSCEHKDSDPESEPSSRNSEVSDKVSQDAIGASFGLGGMSKLVI</sequence>
<evidence type="ECO:0000313" key="2">
    <source>
        <dbReference type="EMBL" id="KAK2164821.1"/>
    </source>
</evidence>
<feature type="region of interest" description="Disordered" evidence="1">
    <location>
        <begin position="194"/>
        <end position="218"/>
    </location>
</feature>
<comment type="caution">
    <text evidence="2">The sequence shown here is derived from an EMBL/GenBank/DDBJ whole genome shotgun (WGS) entry which is preliminary data.</text>
</comment>
<accession>A0AAD9K4K8</accession>
<evidence type="ECO:0000313" key="3">
    <source>
        <dbReference type="Proteomes" id="UP001208570"/>
    </source>
</evidence>
<proteinExistence type="predicted"/>
<organism evidence="2 3">
    <name type="scientific">Paralvinella palmiformis</name>
    <dbReference type="NCBI Taxonomy" id="53620"/>
    <lineage>
        <taxon>Eukaryota</taxon>
        <taxon>Metazoa</taxon>
        <taxon>Spiralia</taxon>
        <taxon>Lophotrochozoa</taxon>
        <taxon>Annelida</taxon>
        <taxon>Polychaeta</taxon>
        <taxon>Sedentaria</taxon>
        <taxon>Canalipalpata</taxon>
        <taxon>Terebellida</taxon>
        <taxon>Terebelliformia</taxon>
        <taxon>Alvinellidae</taxon>
        <taxon>Paralvinella</taxon>
    </lineage>
</organism>
<protein>
    <submittedName>
        <fullName evidence="2">Uncharacterized protein</fullName>
    </submittedName>
</protein>
<evidence type="ECO:0000256" key="1">
    <source>
        <dbReference type="SAM" id="MobiDB-lite"/>
    </source>
</evidence>
<dbReference type="AlphaFoldDB" id="A0AAD9K4K8"/>
<name>A0AAD9K4K8_9ANNE</name>
<dbReference type="Proteomes" id="UP001208570">
    <property type="component" value="Unassembled WGS sequence"/>
</dbReference>